<dbReference type="InterPro" id="IPR006490">
    <property type="entry name" value="Maj_tail_phi13"/>
</dbReference>
<gene>
    <name evidence="1" type="ORF">AADC60_24500</name>
</gene>
<proteinExistence type="predicted"/>
<accession>A0ABZ2ZH39</accession>
<dbReference type="NCBIfam" id="TIGR01603">
    <property type="entry name" value="maj_tail_phi13"/>
    <property type="match status" value="1"/>
</dbReference>
<dbReference type="RefSeq" id="WP_342025725.1">
    <property type="nucleotide sequence ID" value="NZ_CP151651.1"/>
</dbReference>
<name>A0ABZ2ZH39_9BACI</name>
<dbReference type="EMBL" id="CP151651">
    <property type="protein sequence ID" value="WZP07176.1"/>
    <property type="molecule type" value="Genomic_DNA"/>
</dbReference>
<sequence>MPENKVTFGLENVHYATYTEAAGVITYDTPIPIPGGVEITLEPRGELSEFYADNVLYYVANSNQGYDGTLNVATIPEQFAIDALGEEKDTTDGVITEVADAKQKKFALLFQFEGDVKAVRHVMYNCTANRPSISSSTKTNTTEPNTNELTFVASPAIIDGKKMVKTKTGSDTPAAIYDSWFNTVYKKTTSTTTTTTTAAV</sequence>
<keyword evidence="2" id="KW-1185">Reference proteome</keyword>
<evidence type="ECO:0000313" key="1">
    <source>
        <dbReference type="EMBL" id="WZP07176.1"/>
    </source>
</evidence>
<protein>
    <submittedName>
        <fullName evidence="1">Major tail protein</fullName>
    </submittedName>
</protein>
<evidence type="ECO:0000313" key="2">
    <source>
        <dbReference type="Proteomes" id="UP001472074"/>
    </source>
</evidence>
<dbReference type="Proteomes" id="UP001472074">
    <property type="component" value="Chromosome"/>
</dbReference>
<reference evidence="1 2" key="1">
    <citation type="submission" date="2024-04" db="EMBL/GenBank/DDBJ databases">
        <title>Screening of coral probiotics and analysis of their probiotic properties.</title>
        <authorList>
            <person name="Wang S."/>
        </authorList>
    </citation>
    <scope>NUCLEOTIDE SEQUENCE [LARGE SCALE GENOMIC DNA]</scope>
    <source>
        <strain evidence="1 2">GXU-Z9</strain>
    </source>
</reference>
<organism evidence="1 2">
    <name type="scientific">Cytobacillus pseudoceanisediminis</name>
    <dbReference type="NCBI Taxonomy" id="3051614"/>
    <lineage>
        <taxon>Bacteria</taxon>
        <taxon>Bacillati</taxon>
        <taxon>Bacillota</taxon>
        <taxon>Bacilli</taxon>
        <taxon>Bacillales</taxon>
        <taxon>Bacillaceae</taxon>
        <taxon>Cytobacillus</taxon>
    </lineage>
</organism>